<dbReference type="Gene3D" id="3.40.50.300">
    <property type="entry name" value="P-loop containing nucleotide triphosphate hydrolases"/>
    <property type="match status" value="1"/>
</dbReference>
<dbReference type="InterPro" id="IPR007560">
    <property type="entry name" value="Restrct_endonuc_IV_Mrr"/>
</dbReference>
<dbReference type="EMBL" id="CP012365">
    <property type="protein sequence ID" value="AKX60245.1"/>
    <property type="molecule type" value="Genomic_DNA"/>
</dbReference>
<keyword evidence="3" id="KW-0378">Hydrolase</keyword>
<name>A0A0K1XFS8_9GAMM</name>
<evidence type="ECO:0000313" key="4">
    <source>
        <dbReference type="Proteomes" id="UP000063953"/>
    </source>
</evidence>
<dbReference type="Pfam" id="PF20703">
    <property type="entry name" value="nSTAND1"/>
    <property type="match status" value="1"/>
</dbReference>
<dbReference type="InterPro" id="IPR011335">
    <property type="entry name" value="Restrct_endonuc-II-like"/>
</dbReference>
<evidence type="ECO:0000259" key="2">
    <source>
        <dbReference type="Pfam" id="PF20703"/>
    </source>
</evidence>
<organism evidence="3 4">
    <name type="scientific">Thiopseudomonas alkaliphila</name>
    <dbReference type="NCBI Taxonomy" id="1697053"/>
    <lineage>
        <taxon>Bacteria</taxon>
        <taxon>Pseudomonadati</taxon>
        <taxon>Pseudomonadota</taxon>
        <taxon>Gammaproteobacteria</taxon>
        <taxon>Pseudomonadales</taxon>
        <taxon>Pseudomonadaceae</taxon>
        <taxon>Thiopseudomonas</taxon>
    </lineage>
</organism>
<feature type="domain" description="Restriction endonuclease type IV Mrr" evidence="1">
    <location>
        <begin position="20"/>
        <end position="109"/>
    </location>
</feature>
<dbReference type="GO" id="GO:0003677">
    <property type="term" value="F:DNA binding"/>
    <property type="evidence" value="ECO:0007669"/>
    <property type="project" value="InterPro"/>
</dbReference>
<dbReference type="InterPro" id="IPR027417">
    <property type="entry name" value="P-loop_NTPase"/>
</dbReference>
<dbReference type="Pfam" id="PF04471">
    <property type="entry name" value="Mrr_cat"/>
    <property type="match status" value="1"/>
</dbReference>
<dbReference type="RefSeq" id="WP_053101544.1">
    <property type="nucleotide sequence ID" value="NZ_CP012365.1"/>
</dbReference>
<keyword evidence="3" id="KW-0255">Endonuclease</keyword>
<gene>
    <name evidence="3" type="ORF">AKN88_10135</name>
</gene>
<dbReference type="GO" id="GO:0009307">
    <property type="term" value="P:DNA restriction-modification system"/>
    <property type="evidence" value="ECO:0007669"/>
    <property type="project" value="InterPro"/>
</dbReference>
<dbReference type="Proteomes" id="UP000063953">
    <property type="component" value="Chromosome"/>
</dbReference>
<dbReference type="InterPro" id="IPR049052">
    <property type="entry name" value="nSTAND1"/>
</dbReference>
<proteinExistence type="predicted"/>
<keyword evidence="3" id="KW-0540">Nuclease</keyword>
<accession>A0A0K1XFS8</accession>
<protein>
    <submittedName>
        <fullName evidence="3">Restriction endonuclease</fullName>
    </submittedName>
</protein>
<dbReference type="SUPFAM" id="SSF52980">
    <property type="entry name" value="Restriction endonuclease-like"/>
    <property type="match status" value="1"/>
</dbReference>
<dbReference type="SUPFAM" id="SSF52540">
    <property type="entry name" value="P-loop containing nucleoside triphosphate hydrolases"/>
    <property type="match status" value="1"/>
</dbReference>
<feature type="domain" description="Novel STAND NTPase 1" evidence="2">
    <location>
        <begin position="249"/>
        <end position="489"/>
    </location>
</feature>
<reference evidence="3 4" key="1">
    <citation type="journal article" date="2015" name="Genome Announc.">
        <title>Genome Sequences of Oblitimonas alkaliphila gen. nov. sp. nov. (Proposed), a Novel Bacterium of the Pseudomonadaceae Family.</title>
        <authorList>
            <person name="Lauer A.C."/>
            <person name="Nicholson A.C."/>
            <person name="Humrighouse B.W."/>
            <person name="Emery B."/>
            <person name="Drobish A."/>
            <person name="Juieng P."/>
            <person name="Loparev V."/>
            <person name="McQuiston J.R."/>
        </authorList>
    </citation>
    <scope>NUCLEOTIDE SEQUENCE [LARGE SCALE GENOMIC DNA]</scope>
    <source>
        <strain evidence="3 4">E5571</strain>
    </source>
</reference>
<evidence type="ECO:0000259" key="1">
    <source>
        <dbReference type="Pfam" id="PF04471"/>
    </source>
</evidence>
<dbReference type="GO" id="GO:0004519">
    <property type="term" value="F:endonuclease activity"/>
    <property type="evidence" value="ECO:0007669"/>
    <property type="project" value="UniProtKB-KW"/>
</dbReference>
<keyword evidence="4" id="KW-1185">Reference proteome</keyword>
<sequence>MKIEVALQKSSSTKERGDLLESLAEKLLSAQSYEVIREIRFTAVELDLLCRHKISGKEIYVECKAYRDKNIDANILKNLAGTLVFKDYAEAWLISTGEYGKEAKGFANEWKAKPKDQATRLSFYDPEKVIDSLISSGVIKKQPEDLAAEYIGSENLIGEWVLLITSYGLFWAAATLSGGIPRGALCYYAKNNQLVEDAELLSKLADTDTSLSNLDFKLPKTHKTKVVEIESIKTVSVVQIQTGEAWSDYRPARPEDFVGRTKDINHIFDFFKKIKEQSTNTRIFAVTGNSGMGKSSFIAKLRSKAENYQNKNKYFVFPVDVRAAIGPEYIYSSLLQALKCAQAEGFGDQSIKLVLSDVGSPLNSESIKSYLESLEEKNQLISLVFDQFEELYSKPELFDVFEKAKSLLLNAAAVKLNFCLGFAWKSDSTTHSDHPAYFFWHQLSDYRITRKLAPFSDRESNSVINLFEKEIGSKLHHDLRHNLVASSQGYPWLLKKLCIHLYEKIESGINQTDLLENKLDVASLFKEDMEMLSPAEHTCLKLIAQRAPVDWFEIIEMSGPDTLKSLIDRRLVIRSGDRLNVYWDIFREYVLTGSVPVIPLRYLPSTDFSSLYKVVKHLEHGTKQSVQDLVLKAKLSEGTIQNIGSDMIMFGVAKRESGLYSLSEDVKTCNELDILRAIREKFSKHAFTYAFRDKSSHSIANINALIEILRQLYPDNKYADKTWHAYTVRLCRWLELCGFIEPSPNGWFFRDQGDVVTERIQSERKRRKSNIFTAPASPALALETLNWLIKKGSVGKNETKPKGYRNALSVLKRFELIFIESEQYFIDKEKMQKYPEEREVLWISANTEDVLLDVVKLLESNPQLSGKDIGDYIAEKHNLTWTDASKVRNGGAIRQWALWLYEGRNSSEIPACPGRT</sequence>
<evidence type="ECO:0000313" key="3">
    <source>
        <dbReference type="EMBL" id="AKX60245.1"/>
    </source>
</evidence>
<dbReference type="AlphaFoldDB" id="A0A0K1XFS8"/>
<dbReference type="PATRIC" id="fig|1698449.3.peg.2038"/>